<proteinExistence type="predicted"/>
<name>A0A445AE46_ARAHY</name>
<accession>A0A445AE46</accession>
<comment type="caution">
    <text evidence="1">The sequence shown here is derived from an EMBL/GenBank/DDBJ whole genome shotgun (WGS) entry which is preliminary data.</text>
</comment>
<dbReference type="AlphaFoldDB" id="A0A445AE46"/>
<protein>
    <submittedName>
        <fullName evidence="1">Uncharacterized protein</fullName>
    </submittedName>
</protein>
<dbReference type="Proteomes" id="UP000289738">
    <property type="component" value="Chromosome B02"/>
</dbReference>
<evidence type="ECO:0000313" key="1">
    <source>
        <dbReference type="EMBL" id="RYR24682.1"/>
    </source>
</evidence>
<gene>
    <name evidence="1" type="ORF">Ahy_B02g058199</name>
</gene>
<keyword evidence="2" id="KW-1185">Reference proteome</keyword>
<evidence type="ECO:0000313" key="2">
    <source>
        <dbReference type="Proteomes" id="UP000289738"/>
    </source>
</evidence>
<dbReference type="EMBL" id="SDMP01000012">
    <property type="protein sequence ID" value="RYR24682.1"/>
    <property type="molecule type" value="Genomic_DNA"/>
</dbReference>
<reference evidence="1 2" key="1">
    <citation type="submission" date="2019-01" db="EMBL/GenBank/DDBJ databases">
        <title>Sequencing of cultivated peanut Arachis hypogaea provides insights into genome evolution and oil improvement.</title>
        <authorList>
            <person name="Chen X."/>
        </authorList>
    </citation>
    <scope>NUCLEOTIDE SEQUENCE [LARGE SCALE GENOMIC DNA]</scope>
    <source>
        <strain evidence="2">cv. Fuhuasheng</strain>
        <tissue evidence="1">Leaves</tissue>
    </source>
</reference>
<sequence length="153" mass="17320">MLAHWETDAGFRHRRLTNRANRASARSSKYIGGLVTFMKMKVRLSKSLDREATLVETFKYTHTLKENKARFVDQRSRDHCQSGKDAVDGSVASVVDPNAVWHETTSVPYKNHVYEMESFFASSFHTSTLRPSSGPTTSRAVQLEEGVDLKLQV</sequence>
<organism evidence="1 2">
    <name type="scientific">Arachis hypogaea</name>
    <name type="common">Peanut</name>
    <dbReference type="NCBI Taxonomy" id="3818"/>
    <lineage>
        <taxon>Eukaryota</taxon>
        <taxon>Viridiplantae</taxon>
        <taxon>Streptophyta</taxon>
        <taxon>Embryophyta</taxon>
        <taxon>Tracheophyta</taxon>
        <taxon>Spermatophyta</taxon>
        <taxon>Magnoliopsida</taxon>
        <taxon>eudicotyledons</taxon>
        <taxon>Gunneridae</taxon>
        <taxon>Pentapetalae</taxon>
        <taxon>rosids</taxon>
        <taxon>fabids</taxon>
        <taxon>Fabales</taxon>
        <taxon>Fabaceae</taxon>
        <taxon>Papilionoideae</taxon>
        <taxon>50 kb inversion clade</taxon>
        <taxon>dalbergioids sensu lato</taxon>
        <taxon>Dalbergieae</taxon>
        <taxon>Pterocarpus clade</taxon>
        <taxon>Arachis</taxon>
    </lineage>
</organism>